<feature type="domain" description="DUF1206" evidence="2">
    <location>
        <begin position="117"/>
        <end position="188"/>
    </location>
</feature>
<dbReference type="Pfam" id="PF06724">
    <property type="entry name" value="DUF1206"/>
    <property type="match status" value="3"/>
</dbReference>
<feature type="domain" description="DUF1206" evidence="2">
    <location>
        <begin position="34"/>
        <end position="101"/>
    </location>
</feature>
<reference evidence="3 4" key="1">
    <citation type="journal article" date="2021" name="Int. J. Syst. Evol. Microbiol.">
        <title>Reticulibacter mediterranei gen. nov., sp. nov., within the new family Reticulibacteraceae fam. nov., and Ktedonospora formicarum gen. nov., sp. nov., Ktedonobacter robiniae sp. nov., Dictyobacter formicarum sp. nov. and Dictyobacter arantiisoli sp. nov., belonging to the class Ktedonobacteria.</title>
        <authorList>
            <person name="Yabe S."/>
            <person name="Zheng Y."/>
            <person name="Wang C.M."/>
            <person name="Sakai Y."/>
            <person name="Abe K."/>
            <person name="Yokota A."/>
            <person name="Donadio S."/>
            <person name="Cavaletti L."/>
            <person name="Monciardini P."/>
        </authorList>
    </citation>
    <scope>NUCLEOTIDE SEQUENCE [LARGE SCALE GENOMIC DNA]</scope>
    <source>
        <strain evidence="3 4">SOSP1-30</strain>
    </source>
</reference>
<dbReference type="EMBL" id="BNJG01000001">
    <property type="protein sequence ID" value="GHO52529.1"/>
    <property type="molecule type" value="Genomic_DNA"/>
</dbReference>
<accession>A0ABQ3UIH8</accession>
<dbReference type="RefSeq" id="WP_201369426.1">
    <property type="nucleotide sequence ID" value="NZ_BNJG01000001.1"/>
</dbReference>
<evidence type="ECO:0000259" key="2">
    <source>
        <dbReference type="Pfam" id="PF06724"/>
    </source>
</evidence>
<comment type="caution">
    <text evidence="3">The sequence shown here is derived from an EMBL/GenBank/DDBJ whole genome shotgun (WGS) entry which is preliminary data.</text>
</comment>
<feature type="transmembrane region" description="Helical" evidence="1">
    <location>
        <begin position="163"/>
        <end position="184"/>
    </location>
</feature>
<proteinExistence type="predicted"/>
<feature type="transmembrane region" description="Helical" evidence="1">
    <location>
        <begin position="76"/>
        <end position="101"/>
    </location>
</feature>
<keyword evidence="1" id="KW-1133">Transmembrane helix</keyword>
<evidence type="ECO:0000313" key="4">
    <source>
        <dbReference type="Proteomes" id="UP000654345"/>
    </source>
</evidence>
<name>A0ABQ3UIH8_9CHLR</name>
<evidence type="ECO:0000256" key="1">
    <source>
        <dbReference type="SAM" id="Phobius"/>
    </source>
</evidence>
<sequence>MTQMKGHINQASQDMGDAAKDVAYSKGMTIFARIGYAVRGIVYVLIGLLAIELSVGHSGKTTDQVGALQTINQQPFGGFLLTVVAIGLFGYAIWSLFQAILDTEHKGKKTMGIIGRIGYAITGISYGLLAYGGIQTVMNGSSHQSSSTKNTQDWTARLLHTSFGVPLLVLVGIIVIGLGGYLCFRAYKADFVKHLSLYEIQPNIRKMAVFAGRFGYAALGIVFVIIGIFLFIAAVQHNAYEAKGLDGALQVLSQQPFGAFMLGVVALGMLSYGVYSFVEARYRHIGIR</sequence>
<organism evidence="3 4">
    <name type="scientific">Ktedonobacter robiniae</name>
    <dbReference type="NCBI Taxonomy" id="2778365"/>
    <lineage>
        <taxon>Bacteria</taxon>
        <taxon>Bacillati</taxon>
        <taxon>Chloroflexota</taxon>
        <taxon>Ktedonobacteria</taxon>
        <taxon>Ktedonobacterales</taxon>
        <taxon>Ktedonobacteraceae</taxon>
        <taxon>Ktedonobacter</taxon>
    </lineage>
</organism>
<gene>
    <name evidence="3" type="ORF">KSB_10040</name>
</gene>
<protein>
    <recommendedName>
        <fullName evidence="2">DUF1206 domain-containing protein</fullName>
    </recommendedName>
</protein>
<feature type="transmembrane region" description="Helical" evidence="1">
    <location>
        <begin position="214"/>
        <end position="237"/>
    </location>
</feature>
<dbReference type="InterPro" id="IPR009597">
    <property type="entry name" value="DUF1206"/>
</dbReference>
<keyword evidence="1" id="KW-0812">Transmembrane</keyword>
<feature type="transmembrane region" description="Helical" evidence="1">
    <location>
        <begin position="36"/>
        <end position="56"/>
    </location>
</feature>
<evidence type="ECO:0000313" key="3">
    <source>
        <dbReference type="EMBL" id="GHO52529.1"/>
    </source>
</evidence>
<dbReference type="Proteomes" id="UP000654345">
    <property type="component" value="Unassembled WGS sequence"/>
</dbReference>
<feature type="transmembrane region" description="Helical" evidence="1">
    <location>
        <begin position="113"/>
        <end position="134"/>
    </location>
</feature>
<keyword evidence="1" id="KW-0472">Membrane</keyword>
<feature type="transmembrane region" description="Helical" evidence="1">
    <location>
        <begin position="257"/>
        <end position="278"/>
    </location>
</feature>
<keyword evidence="4" id="KW-1185">Reference proteome</keyword>
<feature type="domain" description="DUF1206" evidence="2">
    <location>
        <begin position="214"/>
        <end position="283"/>
    </location>
</feature>